<name>A0A428Y8K1_KIBAR</name>
<gene>
    <name evidence="1" type="ORF">DMH04_52465</name>
</gene>
<comment type="caution">
    <text evidence="1">The sequence shown here is derived from an EMBL/GenBank/DDBJ whole genome shotgun (WGS) entry which is preliminary data.</text>
</comment>
<organism evidence="1 2">
    <name type="scientific">Kibdelosporangium aridum</name>
    <dbReference type="NCBI Taxonomy" id="2030"/>
    <lineage>
        <taxon>Bacteria</taxon>
        <taxon>Bacillati</taxon>
        <taxon>Actinomycetota</taxon>
        <taxon>Actinomycetes</taxon>
        <taxon>Pseudonocardiales</taxon>
        <taxon>Pseudonocardiaceae</taxon>
        <taxon>Kibdelosporangium</taxon>
    </lineage>
</organism>
<proteinExistence type="predicted"/>
<sequence>MRLGIAHHLGWAVAVTASADHRVVDRRRIELIEPGIPTAPIEHESQPLDVAAAAALVAKVRASVVRAASASLDQLTTALPRPIVSMSLRSWPLDFPDDIAVQRRVPYQSRADSVMYLQVLAELAHARGWAVHLYDAKDVEGQAVSVLGERADEVLHGPRATLGPPWTKDHRIALAATVMAG</sequence>
<dbReference type="EMBL" id="QHKI01000104">
    <property type="protein sequence ID" value="RSM63841.1"/>
    <property type="molecule type" value="Genomic_DNA"/>
</dbReference>
<evidence type="ECO:0000313" key="2">
    <source>
        <dbReference type="Proteomes" id="UP000287547"/>
    </source>
</evidence>
<dbReference type="OrthoDB" id="3212180at2"/>
<evidence type="ECO:0000313" key="1">
    <source>
        <dbReference type="EMBL" id="RSM63841.1"/>
    </source>
</evidence>
<dbReference type="RefSeq" id="WP_037252251.1">
    <property type="nucleotide sequence ID" value="NZ_QHKI01000104.1"/>
</dbReference>
<dbReference type="AlphaFoldDB" id="A0A428Y8K1"/>
<protein>
    <submittedName>
        <fullName evidence="1">Uncharacterized protein</fullName>
    </submittedName>
</protein>
<accession>A0A428Y8K1</accession>
<reference evidence="1 2" key="1">
    <citation type="submission" date="2018-05" db="EMBL/GenBank/DDBJ databases">
        <title>Evolution of GPA BGCs.</title>
        <authorList>
            <person name="Waglechner N."/>
            <person name="Wright G.D."/>
        </authorList>
    </citation>
    <scope>NUCLEOTIDE SEQUENCE [LARGE SCALE GENOMIC DNA]</scope>
    <source>
        <strain evidence="1 2">A82846</strain>
    </source>
</reference>
<dbReference type="Proteomes" id="UP000287547">
    <property type="component" value="Unassembled WGS sequence"/>
</dbReference>